<feature type="transmembrane region" description="Helical" evidence="1">
    <location>
        <begin position="5"/>
        <end position="24"/>
    </location>
</feature>
<dbReference type="RefSeq" id="WP_216833782.1">
    <property type="nucleotide sequence ID" value="NZ_JAFNJS010000001.1"/>
</dbReference>
<name>A0ABV7BP40_9PROT</name>
<keyword evidence="3" id="KW-1185">Reference proteome</keyword>
<evidence type="ECO:0000313" key="3">
    <source>
        <dbReference type="Proteomes" id="UP001595420"/>
    </source>
</evidence>
<evidence type="ECO:0000256" key="1">
    <source>
        <dbReference type="SAM" id="Phobius"/>
    </source>
</evidence>
<feature type="transmembrane region" description="Helical" evidence="1">
    <location>
        <begin position="30"/>
        <end position="49"/>
    </location>
</feature>
<keyword evidence="1" id="KW-0472">Membrane</keyword>
<dbReference type="EMBL" id="JBHRSB010000001">
    <property type="protein sequence ID" value="MFC2998408.1"/>
    <property type="molecule type" value="Genomic_DNA"/>
</dbReference>
<accession>A0ABV7BP40</accession>
<comment type="caution">
    <text evidence="2">The sequence shown here is derived from an EMBL/GenBank/DDBJ whole genome shotgun (WGS) entry which is preliminary data.</text>
</comment>
<keyword evidence="1" id="KW-0812">Transmembrane</keyword>
<evidence type="ECO:0000313" key="2">
    <source>
        <dbReference type="EMBL" id="MFC2998408.1"/>
    </source>
</evidence>
<proteinExistence type="predicted"/>
<organism evidence="2 3">
    <name type="scientific">Falsiroseomonas tokyonensis</name>
    <dbReference type="NCBI Taxonomy" id="430521"/>
    <lineage>
        <taxon>Bacteria</taxon>
        <taxon>Pseudomonadati</taxon>
        <taxon>Pseudomonadota</taxon>
        <taxon>Alphaproteobacteria</taxon>
        <taxon>Acetobacterales</taxon>
        <taxon>Roseomonadaceae</taxon>
        <taxon>Falsiroseomonas</taxon>
    </lineage>
</organism>
<protein>
    <submittedName>
        <fullName evidence="2">Uncharacterized protein</fullName>
    </submittedName>
</protein>
<reference evidence="3" key="1">
    <citation type="journal article" date="2019" name="Int. J. Syst. Evol. Microbiol.">
        <title>The Global Catalogue of Microorganisms (GCM) 10K type strain sequencing project: providing services to taxonomists for standard genome sequencing and annotation.</title>
        <authorList>
            <consortium name="The Broad Institute Genomics Platform"/>
            <consortium name="The Broad Institute Genome Sequencing Center for Infectious Disease"/>
            <person name="Wu L."/>
            <person name="Ma J."/>
        </authorList>
    </citation>
    <scope>NUCLEOTIDE SEQUENCE [LARGE SCALE GENOMIC DNA]</scope>
    <source>
        <strain evidence="3">CGMCC 1.16855</strain>
    </source>
</reference>
<gene>
    <name evidence="2" type="ORF">ACFOD3_00805</name>
</gene>
<keyword evidence="1" id="KW-1133">Transmembrane helix</keyword>
<dbReference type="Proteomes" id="UP001595420">
    <property type="component" value="Unassembled WGS sequence"/>
</dbReference>
<sequence length="72" mass="7971">MLGYYITSGICLALLIMIPIWSPGGAQPTYPFWVIALLALVVFVVPLVLRRRKREGAAQSGELAVRLEEVKD</sequence>